<dbReference type="GO" id="GO:0016740">
    <property type="term" value="F:transferase activity"/>
    <property type="evidence" value="ECO:0007669"/>
    <property type="project" value="UniProtKB-KW"/>
</dbReference>
<dbReference type="EMBL" id="FYEZ01000001">
    <property type="protein sequence ID" value="SNC61812.1"/>
    <property type="molecule type" value="Genomic_DNA"/>
</dbReference>
<organism evidence="1 2">
    <name type="scientific">Kytococcus aerolatus</name>
    <dbReference type="NCBI Taxonomy" id="592308"/>
    <lineage>
        <taxon>Bacteria</taxon>
        <taxon>Bacillati</taxon>
        <taxon>Actinomycetota</taxon>
        <taxon>Actinomycetes</taxon>
        <taxon>Micrococcales</taxon>
        <taxon>Kytococcaceae</taxon>
        <taxon>Kytococcus</taxon>
    </lineage>
</organism>
<reference evidence="1 2" key="1">
    <citation type="submission" date="2017-06" db="EMBL/GenBank/DDBJ databases">
        <authorList>
            <person name="Kim H.J."/>
            <person name="Triplett B.A."/>
        </authorList>
    </citation>
    <scope>NUCLEOTIDE SEQUENCE [LARGE SCALE GENOMIC DNA]</scope>
    <source>
        <strain evidence="1 2">DSM 22179</strain>
    </source>
</reference>
<name>A0A212T705_9MICO</name>
<dbReference type="AlphaFoldDB" id="A0A212T705"/>
<evidence type="ECO:0000313" key="1">
    <source>
        <dbReference type="EMBL" id="SNC61812.1"/>
    </source>
</evidence>
<dbReference type="Proteomes" id="UP000198122">
    <property type="component" value="Unassembled WGS sequence"/>
</dbReference>
<gene>
    <name evidence="1" type="ORF">SAMN05445756_0558</name>
</gene>
<keyword evidence="1" id="KW-0808">Transferase</keyword>
<evidence type="ECO:0000313" key="2">
    <source>
        <dbReference type="Proteomes" id="UP000198122"/>
    </source>
</evidence>
<dbReference type="InterPro" id="IPR039498">
    <property type="entry name" value="NTP_transf_5"/>
</dbReference>
<keyword evidence="2" id="KW-1185">Reference proteome</keyword>
<dbReference type="RefSeq" id="WP_407656017.1">
    <property type="nucleotide sequence ID" value="NZ_FYEZ01000001.1"/>
</dbReference>
<sequence>MAVSSQIQAGALTIAERVEIAHVAVGDSLTAAGIRHLFIKGPVVSRQFPRAADGIRHVSSDVDVWVDPLTERAVMRALVADGWETPHLHWLPSLADHAVVLTHDLWGLTVDVHRTFPGVGVAPIVAFEFLWARRSCLLLANRPVPVPARSEHCLLLMLHALRSPVDSKTQIIADRALAELGDGETGDLQRAVQTLGAGPALNVRSEFWGTWGSGWDEMWALRSGQRSGAAMWMMRLKAARSWRERLTLAISALVPRPRGQDRWRTGDRLRALPAHWARGASQLPAAVRQLRAARQPRHQDEKG</sequence>
<accession>A0A212T705</accession>
<proteinExistence type="predicted"/>
<protein>
    <submittedName>
        <fullName evidence="1">Uncharacterized nucleotidyltransferase</fullName>
    </submittedName>
</protein>
<dbReference type="Pfam" id="PF14907">
    <property type="entry name" value="NTP_transf_5"/>
    <property type="match status" value="1"/>
</dbReference>